<keyword evidence="1" id="KW-0378">Hydrolase</keyword>
<proteinExistence type="predicted"/>
<dbReference type="InterPro" id="IPR001223">
    <property type="entry name" value="Glyco_hydro18_cat"/>
</dbReference>
<evidence type="ECO:0000256" key="1">
    <source>
        <dbReference type="ARBA" id="ARBA00022801"/>
    </source>
</evidence>
<dbReference type="PROSITE" id="PS51910">
    <property type="entry name" value="GH18_2"/>
    <property type="match status" value="1"/>
</dbReference>
<dbReference type="PANTHER" id="PTHR45708:SF49">
    <property type="entry name" value="ENDOCHITINASE"/>
    <property type="match status" value="1"/>
</dbReference>
<dbReference type="GO" id="GO:0005975">
    <property type="term" value="P:carbohydrate metabolic process"/>
    <property type="evidence" value="ECO:0007669"/>
    <property type="project" value="InterPro"/>
</dbReference>
<dbReference type="GO" id="GO:0004568">
    <property type="term" value="F:chitinase activity"/>
    <property type="evidence" value="ECO:0007669"/>
    <property type="project" value="TreeGrafter"/>
</dbReference>
<dbReference type="EMBL" id="JACTNZ010000011">
    <property type="protein sequence ID" value="KAG5524219.1"/>
    <property type="molecule type" value="Genomic_DNA"/>
</dbReference>
<evidence type="ECO:0000313" key="5">
    <source>
        <dbReference type="Proteomes" id="UP000823749"/>
    </source>
</evidence>
<comment type="caution">
    <text evidence="4">The sequence shown here is derived from an EMBL/GenBank/DDBJ whole genome shotgun (WGS) entry which is preliminary data.</text>
</comment>
<evidence type="ECO:0000256" key="2">
    <source>
        <dbReference type="ARBA" id="ARBA00023295"/>
    </source>
</evidence>
<dbReference type="SUPFAM" id="SSF51445">
    <property type="entry name" value="(Trans)glycosidases"/>
    <property type="match status" value="1"/>
</dbReference>
<dbReference type="InterPro" id="IPR017853">
    <property type="entry name" value="GH"/>
</dbReference>
<feature type="domain" description="GH18" evidence="3">
    <location>
        <begin position="103"/>
        <end position="391"/>
    </location>
</feature>
<dbReference type="Proteomes" id="UP000823749">
    <property type="component" value="Chromosome 11"/>
</dbReference>
<keyword evidence="2" id="KW-0326">Glycosidase</keyword>
<sequence>MRKKLLQRGIDPKTNKPISDLNLLANLSQLLSPPNFGNFMNPWDSALLSSQVNATHLAKIQLVQSIMQVIYTNPFPNLSENSLLNIRTHNIAQFGDVLDGTSATSTVYNSTSDPPPQATFDHFPKLCENPQLFDTLYPDVNNPMGSFEGGFEPEFVGVNYNSLNSEDYTQTENYGSLPPLVSGLGEILSPSGSQFEDSNIDNPAFPSTHLSNASIFEDWEKFLDNEAHAPWKDISLKILVVLILAKPTHRIKILTPYRYLSGYCNLGKKVYITAAPQCPFPDAWIGGALQTGLFDYVWVQFYNNPPCQYVSGNVANLKDAWNQWTSIPATQIFLGLSAAPQAAGSGFIPVSDLTSIVFPAIQGSKKYGGVMLWSRYYDDQTSYSSSIKSYV</sequence>
<reference evidence="4" key="1">
    <citation type="submission" date="2020-08" db="EMBL/GenBank/DDBJ databases">
        <title>Plant Genome Project.</title>
        <authorList>
            <person name="Zhang R.-G."/>
        </authorList>
    </citation>
    <scope>NUCLEOTIDE SEQUENCE</scope>
    <source>
        <strain evidence="4">WSP0</strain>
        <tissue evidence="4">Leaf</tissue>
    </source>
</reference>
<protein>
    <recommendedName>
        <fullName evidence="3">GH18 domain-containing protein</fullName>
    </recommendedName>
</protein>
<keyword evidence="5" id="KW-1185">Reference proteome</keyword>
<dbReference type="Gene3D" id="3.20.20.80">
    <property type="entry name" value="Glycosidases"/>
    <property type="match status" value="1"/>
</dbReference>
<evidence type="ECO:0000259" key="3">
    <source>
        <dbReference type="PROSITE" id="PS51910"/>
    </source>
</evidence>
<gene>
    <name evidence="4" type="ORF">RHGRI_031028</name>
</gene>
<name>A0AAV6IAX4_9ERIC</name>
<dbReference type="GO" id="GO:0005576">
    <property type="term" value="C:extracellular region"/>
    <property type="evidence" value="ECO:0007669"/>
    <property type="project" value="TreeGrafter"/>
</dbReference>
<organism evidence="4 5">
    <name type="scientific">Rhododendron griersonianum</name>
    <dbReference type="NCBI Taxonomy" id="479676"/>
    <lineage>
        <taxon>Eukaryota</taxon>
        <taxon>Viridiplantae</taxon>
        <taxon>Streptophyta</taxon>
        <taxon>Embryophyta</taxon>
        <taxon>Tracheophyta</taxon>
        <taxon>Spermatophyta</taxon>
        <taxon>Magnoliopsida</taxon>
        <taxon>eudicotyledons</taxon>
        <taxon>Gunneridae</taxon>
        <taxon>Pentapetalae</taxon>
        <taxon>asterids</taxon>
        <taxon>Ericales</taxon>
        <taxon>Ericaceae</taxon>
        <taxon>Ericoideae</taxon>
        <taxon>Rhodoreae</taxon>
        <taxon>Rhododendron</taxon>
    </lineage>
</organism>
<dbReference type="InterPro" id="IPR050542">
    <property type="entry name" value="Glycosyl_Hydrlase18_Chitinase"/>
</dbReference>
<evidence type="ECO:0000313" key="4">
    <source>
        <dbReference type="EMBL" id="KAG5524219.1"/>
    </source>
</evidence>
<dbReference type="PANTHER" id="PTHR45708">
    <property type="entry name" value="ENDOCHITINASE"/>
    <property type="match status" value="1"/>
</dbReference>
<dbReference type="AlphaFoldDB" id="A0AAV6IAX4"/>
<accession>A0AAV6IAX4</accession>